<organism evidence="11 12">
    <name type="scientific">Drosophila suzukii</name>
    <name type="common">Spotted-wing drosophila fruit fly</name>
    <dbReference type="NCBI Taxonomy" id="28584"/>
    <lineage>
        <taxon>Eukaryota</taxon>
        <taxon>Metazoa</taxon>
        <taxon>Ecdysozoa</taxon>
        <taxon>Arthropoda</taxon>
        <taxon>Hexapoda</taxon>
        <taxon>Insecta</taxon>
        <taxon>Pterygota</taxon>
        <taxon>Neoptera</taxon>
        <taxon>Endopterygota</taxon>
        <taxon>Diptera</taxon>
        <taxon>Brachycera</taxon>
        <taxon>Muscomorpha</taxon>
        <taxon>Ephydroidea</taxon>
        <taxon>Drosophilidae</taxon>
        <taxon>Drosophila</taxon>
        <taxon>Sophophora</taxon>
    </lineage>
</organism>
<dbReference type="AlphaFoldDB" id="A0AB40A6D7"/>
<comment type="similarity">
    <text evidence="1">Belongs to the VEFS (VRN2-EMF2-FIS2-SU(Z)12) family.</text>
</comment>
<evidence type="ECO:0000313" key="13">
    <source>
        <dbReference type="RefSeq" id="XP_036672401.2"/>
    </source>
</evidence>
<feature type="compositionally biased region" description="Low complexity" evidence="8">
    <location>
        <begin position="735"/>
        <end position="761"/>
    </location>
</feature>
<dbReference type="PANTHER" id="PTHR22597">
    <property type="entry name" value="POLYCOMB GROUP PROTEIN"/>
    <property type="match status" value="1"/>
</dbReference>
<dbReference type="GO" id="GO:0008270">
    <property type="term" value="F:zinc ion binding"/>
    <property type="evidence" value="ECO:0007669"/>
    <property type="project" value="UniProtKB-KW"/>
</dbReference>
<evidence type="ECO:0000256" key="8">
    <source>
        <dbReference type="SAM" id="MobiDB-lite"/>
    </source>
</evidence>
<evidence type="ECO:0000259" key="10">
    <source>
        <dbReference type="Pfam" id="PF23320"/>
    </source>
</evidence>
<dbReference type="InterPro" id="IPR057540">
    <property type="entry name" value="Znf_SUZ12"/>
</dbReference>
<keyword evidence="3" id="KW-0863">Zinc-finger</keyword>
<evidence type="ECO:0000256" key="6">
    <source>
        <dbReference type="ARBA" id="ARBA00023015"/>
    </source>
</evidence>
<feature type="domain" description="Polycomb protein VEFS-Box" evidence="9">
    <location>
        <begin position="525"/>
        <end position="645"/>
    </location>
</feature>
<dbReference type="GO" id="GO:0016586">
    <property type="term" value="C:RSC-type complex"/>
    <property type="evidence" value="ECO:0007669"/>
    <property type="project" value="TreeGrafter"/>
</dbReference>
<evidence type="ECO:0000256" key="2">
    <source>
        <dbReference type="ARBA" id="ARBA00022723"/>
    </source>
</evidence>
<dbReference type="RefSeq" id="XP_036672401.2">
    <property type="nucleotide sequence ID" value="XM_036816506.3"/>
</dbReference>
<dbReference type="GeneID" id="108012236"/>
<dbReference type="GO" id="GO:0031490">
    <property type="term" value="F:chromatin DNA binding"/>
    <property type="evidence" value="ECO:0007669"/>
    <property type="project" value="TreeGrafter"/>
</dbReference>
<feature type="compositionally biased region" description="Basic and acidic residues" evidence="8">
    <location>
        <begin position="1"/>
        <end position="12"/>
    </location>
</feature>
<feature type="compositionally biased region" description="Low complexity" evidence="8">
    <location>
        <begin position="705"/>
        <end position="721"/>
    </location>
</feature>
<gene>
    <name evidence="12 13" type="primary">Su(z)12</name>
</gene>
<accession>A0AB40A6D7</accession>
<evidence type="ECO:0000256" key="4">
    <source>
        <dbReference type="ARBA" id="ARBA00022833"/>
    </source>
</evidence>
<dbReference type="GO" id="GO:0035098">
    <property type="term" value="C:ESC/E(Z) complex"/>
    <property type="evidence" value="ECO:0007669"/>
    <property type="project" value="TreeGrafter"/>
</dbReference>
<reference evidence="12 13" key="1">
    <citation type="submission" date="2025-05" db="UniProtKB">
        <authorList>
            <consortium name="RefSeq"/>
        </authorList>
    </citation>
    <scope>IDENTIFICATION</scope>
</reference>
<evidence type="ECO:0000256" key="3">
    <source>
        <dbReference type="ARBA" id="ARBA00022771"/>
    </source>
</evidence>
<keyword evidence="4" id="KW-0862">Zinc</keyword>
<protein>
    <submittedName>
        <fullName evidence="12 13">Polycomb protein Su(Z)12 isoform X2</fullName>
    </submittedName>
</protein>
<dbReference type="CDD" id="cd21750">
    <property type="entry name" value="ZnB-Zn_SUZ12"/>
    <property type="match status" value="1"/>
</dbReference>
<evidence type="ECO:0000259" key="9">
    <source>
        <dbReference type="Pfam" id="PF09733"/>
    </source>
</evidence>
<feature type="domain" description="Polycomb protein SUZ12-like zinc finger" evidence="10">
    <location>
        <begin position="397"/>
        <end position="463"/>
    </location>
</feature>
<dbReference type="CDD" id="cd21551">
    <property type="entry name" value="VEFS-box_SUZ12"/>
    <property type="match status" value="1"/>
</dbReference>
<dbReference type="CDD" id="cd21740">
    <property type="entry name" value="C2_II_SUZ12"/>
    <property type="match status" value="1"/>
</dbReference>
<feature type="compositionally biased region" description="Low complexity" evidence="8">
    <location>
        <begin position="18"/>
        <end position="32"/>
    </location>
</feature>
<feature type="compositionally biased region" description="Acidic residues" evidence="8">
    <location>
        <begin position="831"/>
        <end position="841"/>
    </location>
</feature>
<evidence type="ECO:0000256" key="5">
    <source>
        <dbReference type="ARBA" id="ARBA00022853"/>
    </source>
</evidence>
<dbReference type="GO" id="GO:0006325">
    <property type="term" value="P:chromatin organization"/>
    <property type="evidence" value="ECO:0007669"/>
    <property type="project" value="UniProtKB-KW"/>
</dbReference>
<dbReference type="PANTHER" id="PTHR22597:SF0">
    <property type="entry name" value="POLYCOMB PROTEIN SUZ12"/>
    <property type="match status" value="1"/>
</dbReference>
<dbReference type="Pfam" id="PF09733">
    <property type="entry name" value="VEFS-Box"/>
    <property type="match status" value="1"/>
</dbReference>
<keyword evidence="6" id="KW-0805">Transcription regulation</keyword>
<keyword evidence="2" id="KW-0479">Metal-binding</keyword>
<feature type="compositionally biased region" description="Gly residues" evidence="8">
    <location>
        <begin position="33"/>
        <end position="43"/>
    </location>
</feature>
<dbReference type="InterPro" id="IPR019135">
    <property type="entry name" value="Polycomb_protein_VEFS-Box"/>
</dbReference>
<name>A0AB40A6D7_DROSZ</name>
<dbReference type="RefSeq" id="XP_036672400.2">
    <property type="nucleotide sequence ID" value="XM_036816505.3"/>
</dbReference>
<dbReference type="Proteomes" id="UP001652628">
    <property type="component" value="Chromosome 3"/>
</dbReference>
<evidence type="ECO:0000313" key="12">
    <source>
        <dbReference type="RefSeq" id="XP_036672400.2"/>
    </source>
</evidence>
<sequence>MAPAKKREKDNNADGAAPNGLNGLPHGPPDAGNGNGNGNGHGNAGSTVPPTAEGQIKLNGHQQEQELFLQAFEKPTQIYRYLRNRHETNPIFLNRTLSYMKERMSRNNKKRASFQVNSMLDSITQKSEAVSQNYLHVIYDSLHEKLQSATPNDSGEDLLQEQLMCEAGESVSVETTLYKITRSKRKDSTLDFQELLSKSSQIVYNPKDRVGEHATISIPLQTMRPMGEQHTLYKLLFRIKVLAPSSCNDENSETPPNKRSRRNEKMFGSELILYEKSSGFITEGEYEAMLQPLNSTSIKSFSPKKCTWETMPDSYIPLSLTYDVYQQSPMLKFHLTLSNEQLPEIISAPELQRYVQHLDAVAEMNHNNNNYSNNNNCSGLKNGGGSALCKSTPEHIQIVYNFMYSNNTRQQTEYTQELNCPWCGLDCLRLYALLKHLKLCHARFNFTYQPAGSGARIDVTINDAYDGSYAGSPYDLAGPSGSSFARTCGPVRRTSVTSLMVCRPRRQKTCLDEFLELDEDEISNQRSYITGHNRLYHHTETCLPVHPKELDIDSEGESDPLWLRQKTIQMIDEFSDVNEGEKELMKLWNLHVMRHGFVGDCQLPIACEMFLDAKGTEIVRKNLYRNFILHMCSLFDYGLIAAETVYKTVQKLQGLLSKYAAGQELMQRQREEQLKFWLDVGMHKKQEDPKTLKSPQKPAPPADQASTSSASTSGSGAVTSSMQPPKRMPAHLKRGGAAAATGNAGKAAENGSNGNTNNSKNVAKKSADQPLSTLANTRERRSDPGQKRKVGGTQPATTPASKRKLSAKDVDQAADVPEVVAHSDNAVDVGINDDDDDDDDCGQVSAVAVNGIANPVDDNCVGN</sequence>
<keyword evidence="5" id="KW-0156">Chromatin regulator</keyword>
<evidence type="ECO:0000256" key="7">
    <source>
        <dbReference type="ARBA" id="ARBA00023163"/>
    </source>
</evidence>
<keyword evidence="11" id="KW-1185">Reference proteome</keyword>
<dbReference type="Pfam" id="PF23320">
    <property type="entry name" value="Zn_SUZ12"/>
    <property type="match status" value="1"/>
</dbReference>
<evidence type="ECO:0000256" key="1">
    <source>
        <dbReference type="ARBA" id="ARBA00007416"/>
    </source>
</evidence>
<evidence type="ECO:0000313" key="11">
    <source>
        <dbReference type="Proteomes" id="UP001652628"/>
    </source>
</evidence>
<proteinExistence type="inferred from homology"/>
<feature type="region of interest" description="Disordered" evidence="8">
    <location>
        <begin position="1"/>
        <end position="54"/>
    </location>
</feature>
<keyword evidence="7" id="KW-0804">Transcription</keyword>
<feature type="region of interest" description="Disordered" evidence="8">
    <location>
        <begin position="685"/>
        <end position="842"/>
    </location>
</feature>
<feature type="compositionally biased region" description="Basic and acidic residues" evidence="8">
    <location>
        <begin position="777"/>
        <end position="786"/>
    </location>
</feature>